<organism evidence="4 5">
    <name type="scientific">Staphylotrichum longicolle</name>
    <dbReference type="NCBI Taxonomy" id="669026"/>
    <lineage>
        <taxon>Eukaryota</taxon>
        <taxon>Fungi</taxon>
        <taxon>Dikarya</taxon>
        <taxon>Ascomycota</taxon>
        <taxon>Pezizomycotina</taxon>
        <taxon>Sordariomycetes</taxon>
        <taxon>Sordariomycetidae</taxon>
        <taxon>Sordariales</taxon>
        <taxon>Chaetomiaceae</taxon>
        <taxon>Staphylotrichum</taxon>
    </lineage>
</organism>
<gene>
    <name evidence="4" type="ORF">NEMBOFW57_000014</name>
</gene>
<feature type="domain" description="Zn(2)-C6 fungal-type" evidence="3">
    <location>
        <begin position="22"/>
        <end position="65"/>
    </location>
</feature>
<dbReference type="InterPro" id="IPR001138">
    <property type="entry name" value="Zn2Cys6_DnaBD"/>
</dbReference>
<evidence type="ECO:0000313" key="5">
    <source>
        <dbReference type="Proteomes" id="UP001197093"/>
    </source>
</evidence>
<dbReference type="Gene3D" id="4.10.240.10">
    <property type="entry name" value="Zn(2)-C6 fungal-type DNA-binding domain"/>
    <property type="match status" value="1"/>
</dbReference>
<evidence type="ECO:0000259" key="3">
    <source>
        <dbReference type="SMART" id="SM00066"/>
    </source>
</evidence>
<dbReference type="GO" id="GO:0008270">
    <property type="term" value="F:zinc ion binding"/>
    <property type="evidence" value="ECO:0007669"/>
    <property type="project" value="InterPro"/>
</dbReference>
<dbReference type="Pfam" id="PF00172">
    <property type="entry name" value="Zn_clus"/>
    <property type="match status" value="1"/>
</dbReference>
<dbReference type="PANTHER" id="PTHR31668">
    <property type="entry name" value="GLUCOSE TRANSPORT TRANSCRIPTION REGULATOR RGT1-RELATED-RELATED"/>
    <property type="match status" value="1"/>
</dbReference>
<sequence>MGTSTNAVIDPRASSPPKSKRAQVSKACQRCRRLQKGCSDSRPCQRCIKVGLESSASEAREGSSIRSIELVVPTAASESLPETFHATPFATPRQSGGVLLPATVVGYCFRRFFAELHPTIPILSPEYVEWLVATAESPQGDHAQCVITAVCAVVLIQVEEPERRLFEADGIPHTNSVLGKLLFDEATAVHHHLSSRFNPCLERALATFFLYAGHASLFHHSQAFYFLREAATVWLVLRIEEGDALRRRLADRLFWVILVSERSHGIRYRRPVTLQVIPWGPDLDLDDEQDPTLSGLRALVALFKPLDTAFFALLNQESTVFASRLLMALDAIQVAISTALDAQQVRLLRETQLANLRVTQLWLLVILWQLRLRLGLLVEESGMPDHLTFHYPVEIGQQLAGVLQAMSLESIRIHGVGINEKIFDVACAMADVLSRVPATGDSGLGVENMQYLRRLIHHLPGGTSTYGPLLDKHISNTLPDVVGNLGSVS</sequence>
<evidence type="ECO:0000256" key="2">
    <source>
        <dbReference type="SAM" id="MobiDB-lite"/>
    </source>
</evidence>
<dbReference type="InterPro" id="IPR050797">
    <property type="entry name" value="Carb_Metab_Trans_Reg"/>
</dbReference>
<dbReference type="Proteomes" id="UP001197093">
    <property type="component" value="Unassembled WGS sequence"/>
</dbReference>
<keyword evidence="5" id="KW-1185">Reference proteome</keyword>
<dbReference type="CDD" id="cd12148">
    <property type="entry name" value="fungal_TF_MHR"/>
    <property type="match status" value="1"/>
</dbReference>
<protein>
    <recommendedName>
        <fullName evidence="3">Zn(2)-C6 fungal-type domain-containing protein</fullName>
    </recommendedName>
</protein>
<dbReference type="CDD" id="cd00067">
    <property type="entry name" value="GAL4"/>
    <property type="match status" value="1"/>
</dbReference>
<evidence type="ECO:0000256" key="1">
    <source>
        <dbReference type="ARBA" id="ARBA00023242"/>
    </source>
</evidence>
<keyword evidence="1" id="KW-0539">Nucleus</keyword>
<dbReference type="SUPFAM" id="SSF57701">
    <property type="entry name" value="Zn2/Cys6 DNA-binding domain"/>
    <property type="match status" value="1"/>
</dbReference>
<dbReference type="InterPro" id="IPR036864">
    <property type="entry name" value="Zn2-C6_fun-type_DNA-bd_sf"/>
</dbReference>
<feature type="region of interest" description="Disordered" evidence="2">
    <location>
        <begin position="1"/>
        <end position="22"/>
    </location>
</feature>
<evidence type="ECO:0000313" key="4">
    <source>
        <dbReference type="EMBL" id="KAG7290022.1"/>
    </source>
</evidence>
<dbReference type="AlphaFoldDB" id="A0AAD4EYV7"/>
<dbReference type="PANTHER" id="PTHR31668:SF20">
    <property type="entry name" value="ZN(II)2CYS6 TRANSCRIPTION FACTOR (EUROFUNG)"/>
    <property type="match status" value="1"/>
</dbReference>
<dbReference type="SMART" id="SM00066">
    <property type="entry name" value="GAL4"/>
    <property type="match status" value="1"/>
</dbReference>
<comment type="caution">
    <text evidence="4">The sequence shown here is derived from an EMBL/GenBank/DDBJ whole genome shotgun (WGS) entry which is preliminary data.</text>
</comment>
<dbReference type="EMBL" id="JAHCVI010000001">
    <property type="protein sequence ID" value="KAG7290022.1"/>
    <property type="molecule type" value="Genomic_DNA"/>
</dbReference>
<proteinExistence type="predicted"/>
<name>A0AAD4EYV7_9PEZI</name>
<accession>A0AAD4EYV7</accession>
<reference evidence="4" key="1">
    <citation type="submission" date="2023-02" db="EMBL/GenBank/DDBJ databases">
        <authorList>
            <person name="Palmer J.M."/>
        </authorList>
    </citation>
    <scope>NUCLEOTIDE SEQUENCE</scope>
    <source>
        <strain evidence="4">FW57</strain>
    </source>
</reference>
<dbReference type="GO" id="GO:0000981">
    <property type="term" value="F:DNA-binding transcription factor activity, RNA polymerase II-specific"/>
    <property type="evidence" value="ECO:0007669"/>
    <property type="project" value="InterPro"/>
</dbReference>